<protein>
    <recommendedName>
        <fullName evidence="1">Prion-inhibition and propagation HeLo domain-containing protein</fullName>
    </recommendedName>
</protein>
<reference evidence="2" key="1">
    <citation type="journal article" date="2020" name="Stud. Mycol.">
        <title>101 Dothideomycetes genomes: a test case for predicting lifestyles and emergence of pathogens.</title>
        <authorList>
            <person name="Haridas S."/>
            <person name="Albert R."/>
            <person name="Binder M."/>
            <person name="Bloem J."/>
            <person name="Labutti K."/>
            <person name="Salamov A."/>
            <person name="Andreopoulos B."/>
            <person name="Baker S."/>
            <person name="Barry K."/>
            <person name="Bills G."/>
            <person name="Bluhm B."/>
            <person name="Cannon C."/>
            <person name="Castanera R."/>
            <person name="Culley D."/>
            <person name="Daum C."/>
            <person name="Ezra D."/>
            <person name="Gonzalez J."/>
            <person name="Henrissat B."/>
            <person name="Kuo A."/>
            <person name="Liang C."/>
            <person name="Lipzen A."/>
            <person name="Lutzoni F."/>
            <person name="Magnuson J."/>
            <person name="Mondo S."/>
            <person name="Nolan M."/>
            <person name="Ohm R."/>
            <person name="Pangilinan J."/>
            <person name="Park H.-J."/>
            <person name="Ramirez L."/>
            <person name="Alfaro M."/>
            <person name="Sun H."/>
            <person name="Tritt A."/>
            <person name="Yoshinaga Y."/>
            <person name="Zwiers L.-H."/>
            <person name="Turgeon B."/>
            <person name="Goodwin S."/>
            <person name="Spatafora J."/>
            <person name="Crous P."/>
            <person name="Grigoriev I."/>
        </authorList>
    </citation>
    <scope>NUCLEOTIDE SEQUENCE</scope>
    <source>
        <strain evidence="2">CBS 123094</strain>
    </source>
</reference>
<dbReference type="InterPro" id="IPR029498">
    <property type="entry name" value="HeLo_dom"/>
</dbReference>
<dbReference type="InterPro" id="IPR038305">
    <property type="entry name" value="HeLo_sf"/>
</dbReference>
<dbReference type="EMBL" id="ML977583">
    <property type="protein sequence ID" value="KAF2001330.1"/>
    <property type="molecule type" value="Genomic_DNA"/>
</dbReference>
<gene>
    <name evidence="2" type="ORF">P154DRAFT_562663</name>
</gene>
<evidence type="ECO:0000259" key="1">
    <source>
        <dbReference type="Pfam" id="PF14479"/>
    </source>
</evidence>
<feature type="domain" description="Prion-inhibition and propagation HeLo" evidence="1">
    <location>
        <begin position="2"/>
        <end position="54"/>
    </location>
</feature>
<dbReference type="AlphaFoldDB" id="A0A6A5WHF7"/>
<organism evidence="2 3">
    <name type="scientific">Amniculicola lignicola CBS 123094</name>
    <dbReference type="NCBI Taxonomy" id="1392246"/>
    <lineage>
        <taxon>Eukaryota</taxon>
        <taxon>Fungi</taxon>
        <taxon>Dikarya</taxon>
        <taxon>Ascomycota</taxon>
        <taxon>Pezizomycotina</taxon>
        <taxon>Dothideomycetes</taxon>
        <taxon>Pleosporomycetidae</taxon>
        <taxon>Pleosporales</taxon>
        <taxon>Amniculicolaceae</taxon>
        <taxon>Amniculicola</taxon>
    </lineage>
</organism>
<sequence length="101" mass="11080">MANKVKWVICKPEGFSSLIDKISTLIDGLIDTFPSELAQNKQQKLCEQGMIQLDLQHPEQVAILRKANEGMDRLVQDALDTHKVATGNTITSPFGDGNTGL</sequence>
<dbReference type="Pfam" id="PF14479">
    <property type="entry name" value="HeLo"/>
    <property type="match status" value="1"/>
</dbReference>
<evidence type="ECO:0000313" key="2">
    <source>
        <dbReference type="EMBL" id="KAF2001330.1"/>
    </source>
</evidence>
<proteinExistence type="predicted"/>
<keyword evidence="3" id="KW-1185">Reference proteome</keyword>
<dbReference type="Proteomes" id="UP000799779">
    <property type="component" value="Unassembled WGS sequence"/>
</dbReference>
<name>A0A6A5WHF7_9PLEO</name>
<dbReference type="OrthoDB" id="3778476at2759"/>
<accession>A0A6A5WHF7</accession>
<dbReference type="Gene3D" id="1.20.120.1020">
    <property type="entry name" value="Prion-inhibition and propagation, HeLo domain"/>
    <property type="match status" value="1"/>
</dbReference>
<evidence type="ECO:0000313" key="3">
    <source>
        <dbReference type="Proteomes" id="UP000799779"/>
    </source>
</evidence>